<evidence type="ECO:0000313" key="2">
    <source>
        <dbReference type="EMBL" id="SHF86627.1"/>
    </source>
</evidence>
<dbReference type="AlphaFoldDB" id="A0A1M5F548"/>
<evidence type="ECO:0000313" key="3">
    <source>
        <dbReference type="Proteomes" id="UP000184368"/>
    </source>
</evidence>
<evidence type="ECO:0008006" key="4">
    <source>
        <dbReference type="Google" id="ProtNLM"/>
    </source>
</evidence>
<dbReference type="EMBL" id="FQUO01000013">
    <property type="protein sequence ID" value="SHF86627.1"/>
    <property type="molecule type" value="Genomic_DNA"/>
</dbReference>
<evidence type="ECO:0000256" key="1">
    <source>
        <dbReference type="SAM" id="SignalP"/>
    </source>
</evidence>
<keyword evidence="3" id="KW-1185">Reference proteome</keyword>
<gene>
    <name evidence="2" type="ORF">SAMN05444008_11344</name>
</gene>
<proteinExistence type="predicted"/>
<dbReference type="RefSeq" id="WP_143157376.1">
    <property type="nucleotide sequence ID" value="NZ_FQUO01000013.1"/>
</dbReference>
<dbReference type="Proteomes" id="UP000184368">
    <property type="component" value="Unassembled WGS sequence"/>
</dbReference>
<keyword evidence="1" id="KW-0732">Signal</keyword>
<protein>
    <recommendedName>
        <fullName evidence="4">Outer membrane protein beta-barrel domain-containing protein</fullName>
    </recommendedName>
</protein>
<dbReference type="OrthoDB" id="639440at2"/>
<sequence>MRILLTLSMVLVCLLGNAQQDSTTAPKVQFKIGLNYNSKLHYYGRTDSLSSSGYFPMAELWVNNSFYVNAAPIFVHNAFTGTDYAGSVTTLGYLKATPGHMVHLYALKPFYTAESRLVQSALKAQAGAALSLFSKAINFSMGGDVKYSNQLDYGATAGIDHLLRLQKGSHLVLVDPTFSLNAGTQNFLRTYRQKKAGLLFPREETVTEKGQVFRLLAWEASLPLVYIKGKMQVQATPAYVVPLNLQPAQTGIPAEYGKPLLYLTAGVKYSL</sequence>
<accession>A0A1M5F548</accession>
<dbReference type="STRING" id="1302690.BUE76_02980"/>
<feature type="chain" id="PRO_5013087228" description="Outer membrane protein beta-barrel domain-containing protein" evidence="1">
    <location>
        <begin position="19"/>
        <end position="271"/>
    </location>
</feature>
<reference evidence="2 3" key="1">
    <citation type="submission" date="2016-11" db="EMBL/GenBank/DDBJ databases">
        <authorList>
            <person name="Jaros S."/>
            <person name="Januszkiewicz K."/>
            <person name="Wedrychowicz H."/>
        </authorList>
    </citation>
    <scope>NUCLEOTIDE SEQUENCE [LARGE SCALE GENOMIC DNA]</scope>
    <source>
        <strain evidence="2 3">DSM 26897</strain>
    </source>
</reference>
<feature type="signal peptide" evidence="1">
    <location>
        <begin position="1"/>
        <end position="18"/>
    </location>
</feature>
<organism evidence="2 3">
    <name type="scientific">Cnuella takakiae</name>
    <dbReference type="NCBI Taxonomy" id="1302690"/>
    <lineage>
        <taxon>Bacteria</taxon>
        <taxon>Pseudomonadati</taxon>
        <taxon>Bacteroidota</taxon>
        <taxon>Chitinophagia</taxon>
        <taxon>Chitinophagales</taxon>
        <taxon>Chitinophagaceae</taxon>
        <taxon>Cnuella</taxon>
    </lineage>
</organism>
<name>A0A1M5F548_9BACT</name>